<dbReference type="Pfam" id="PF05699">
    <property type="entry name" value="Dimer_Tnp_hAT"/>
    <property type="match status" value="1"/>
</dbReference>
<feature type="domain" description="HAT C-terminal dimerisation" evidence="8">
    <location>
        <begin position="1089"/>
        <end position="1167"/>
    </location>
</feature>
<evidence type="ECO:0000256" key="2">
    <source>
        <dbReference type="ARBA" id="ARBA00022723"/>
    </source>
</evidence>
<feature type="compositionally biased region" description="Acidic residues" evidence="6">
    <location>
        <begin position="448"/>
        <end position="457"/>
    </location>
</feature>
<dbReference type="GO" id="GO:0046983">
    <property type="term" value="F:protein dimerization activity"/>
    <property type="evidence" value="ECO:0007669"/>
    <property type="project" value="InterPro"/>
</dbReference>
<evidence type="ECO:0000256" key="7">
    <source>
        <dbReference type="SAM" id="Phobius"/>
    </source>
</evidence>
<organism evidence="9 10">
    <name type="scientific">Mycena venus</name>
    <dbReference type="NCBI Taxonomy" id="2733690"/>
    <lineage>
        <taxon>Eukaryota</taxon>
        <taxon>Fungi</taxon>
        <taxon>Dikarya</taxon>
        <taxon>Basidiomycota</taxon>
        <taxon>Agaricomycotina</taxon>
        <taxon>Agaricomycetes</taxon>
        <taxon>Agaricomycetidae</taxon>
        <taxon>Agaricales</taxon>
        <taxon>Marasmiineae</taxon>
        <taxon>Mycenaceae</taxon>
        <taxon>Mycena</taxon>
    </lineage>
</organism>
<evidence type="ECO:0000313" key="9">
    <source>
        <dbReference type="EMBL" id="KAF7369644.1"/>
    </source>
</evidence>
<comment type="subcellular location">
    <subcellularLocation>
        <location evidence="1">Nucleus</location>
    </subcellularLocation>
</comment>
<comment type="caution">
    <text evidence="9">The sequence shown here is derived from an EMBL/GenBank/DDBJ whole genome shotgun (WGS) entry which is preliminary data.</text>
</comment>
<evidence type="ECO:0000313" key="10">
    <source>
        <dbReference type="Proteomes" id="UP000620124"/>
    </source>
</evidence>
<dbReference type="Proteomes" id="UP000620124">
    <property type="component" value="Unassembled WGS sequence"/>
</dbReference>
<keyword evidence="5" id="KW-0539">Nucleus</keyword>
<keyword evidence="7" id="KW-1133">Transmembrane helix</keyword>
<dbReference type="InterPro" id="IPR008906">
    <property type="entry name" value="HATC_C_dom"/>
</dbReference>
<dbReference type="InterPro" id="IPR052035">
    <property type="entry name" value="ZnF_BED_domain_contain"/>
</dbReference>
<evidence type="ECO:0000256" key="5">
    <source>
        <dbReference type="ARBA" id="ARBA00023242"/>
    </source>
</evidence>
<dbReference type="InterPro" id="IPR012337">
    <property type="entry name" value="RNaseH-like_sf"/>
</dbReference>
<dbReference type="PANTHER" id="PTHR46481:SF10">
    <property type="entry name" value="ZINC FINGER BED DOMAIN-CONTAINING PROTEIN 39"/>
    <property type="match status" value="1"/>
</dbReference>
<dbReference type="SUPFAM" id="SSF53098">
    <property type="entry name" value="Ribonuclease H-like"/>
    <property type="match status" value="1"/>
</dbReference>
<evidence type="ECO:0000256" key="4">
    <source>
        <dbReference type="ARBA" id="ARBA00022833"/>
    </source>
</evidence>
<proteinExistence type="predicted"/>
<evidence type="ECO:0000256" key="6">
    <source>
        <dbReference type="SAM" id="MobiDB-lite"/>
    </source>
</evidence>
<feature type="transmembrane region" description="Helical" evidence="7">
    <location>
        <begin position="65"/>
        <end position="83"/>
    </location>
</feature>
<feature type="compositionally biased region" description="Low complexity" evidence="6">
    <location>
        <begin position="1044"/>
        <end position="1055"/>
    </location>
</feature>
<evidence type="ECO:0000256" key="3">
    <source>
        <dbReference type="ARBA" id="ARBA00022771"/>
    </source>
</evidence>
<feature type="compositionally biased region" description="Polar residues" evidence="6">
    <location>
        <begin position="280"/>
        <end position="290"/>
    </location>
</feature>
<feature type="region of interest" description="Disordered" evidence="6">
    <location>
        <begin position="227"/>
        <end position="290"/>
    </location>
</feature>
<sequence length="1227" mass="139386">MEVEQFESNLNNRIKFLQSATRGCLKRSDTASLSFKIWPWLAAHIGIFCLPIVLVFIICKAFGPAALGLFSVLTPGFLLYVLGLSGFSSLYLVNLFFPSFTRYHVLVDVLQKSSRKTRTHWSCITSRRWRQYFPPERRSFSIFIRGILASTIAISVFKSTTIAQIQDSLLYHHSLVVQRSIAQNLHYFETVEPFPQILLLHQTVAEAGIKPDSHIYVRFPLLGGAGSSSTPVEVDNDDKGEGPSTRRTRKSSKSTAPATSRSRDNPDPRLIVNGPRQRKQAPTLSDPNNGETEIAAMEALVEQIDTLTRKLPSSVPIATRESHISRSLTLLGQDGDTVSTFNRRMDVIFGEDLRDAAGRLKYVAAGKHGMGAVVKYLKTVPWAELQCNIVRPKLDRIIRELEFLCANPPASSKPNSKRKSSEPTSDAEDPPKAKRIRITTDSSVTLDEVPDENDLDFQPEVGDDHTDRRRQKRRSTSPRPDVVGEDGMLSNINVQPIVQPDIRTNPSADVLHFSGKTFPKPSKDGSDKLHRTCTICNKDLVADVSTNRRHYAKFHKTAYHTWCEKNDFESKLEEDVKARQQAQKAEELKKKILKQQSLSPHLREKPARPAPYTDELLLDAAIQWLIATDQPIDALTHPKFKEMIDIAARATEGVNLPTRAKTRDAIIKLFHDEMNKLKIRLHSDIVTGMIHITCDAWQASNTDGYYAVTGHWMEETSPGVWVLREALLGFTRMNNAHHGIRLGQTLFKIVERLGITNRVGYVTCDNATNNGTMLVEFSRQMARVAKIKWDPIERRINCLAHVINIATQKLISSYSKTLHYNPHEPHAHVPDTDDIMRDEIGLLRAIAVKERSSSQRKELFRDIQLRNVRWSSTYAMLDRGYELKEAVDQFVSEIAANERDREKSDKLEALQLTSDEWTRIDLFLNVLQSAQDAQHQFSSDLRSTLHLAIPALEKLHAKWTSKGSKEKYLPFHEAIEAALSKVNKYYNKTSNSNSYVLAMVLDPRRKFAYFEKHWPKSLQTSTKKELEKMFKERYTQLQVNSDKTAPTTSTRAAPSQKKRRRSSTPIDDDFDMSSTSATHIDPTRPWLDEFNEYLQARETVPEGMSTVEWWGHNYHRYPVWGLLARDYLAIMASSVSSERAFSSAGITINKRRNRLKGDIVEALQCLKCFIHRDLLFREPVIFKEGEDDEVETGEGTGTSKQPKSWDILIEDDPDNYELLPTIPSTDT</sequence>
<keyword evidence="7" id="KW-0472">Membrane</keyword>
<dbReference type="PANTHER" id="PTHR46481">
    <property type="entry name" value="ZINC FINGER BED DOMAIN-CONTAINING PROTEIN 4"/>
    <property type="match status" value="1"/>
</dbReference>
<keyword evidence="3" id="KW-0863">Zinc-finger</keyword>
<name>A0A8H6Z2B8_9AGAR</name>
<evidence type="ECO:0000256" key="1">
    <source>
        <dbReference type="ARBA" id="ARBA00004123"/>
    </source>
</evidence>
<feature type="region of interest" description="Disordered" evidence="6">
    <location>
        <begin position="1186"/>
        <end position="1206"/>
    </location>
</feature>
<protein>
    <submittedName>
        <fullName evidence="9">Putative AC transposase</fullName>
    </submittedName>
</protein>
<gene>
    <name evidence="9" type="ORF">MVEN_00295400</name>
</gene>
<keyword evidence="7" id="KW-0812">Transmembrane</keyword>
<accession>A0A8H6Z2B8</accession>
<keyword evidence="10" id="KW-1185">Reference proteome</keyword>
<feature type="region of interest" description="Disordered" evidence="6">
    <location>
        <begin position="1037"/>
        <end position="1083"/>
    </location>
</feature>
<dbReference type="GO" id="GO:0005634">
    <property type="term" value="C:nucleus"/>
    <property type="evidence" value="ECO:0007669"/>
    <property type="project" value="UniProtKB-SubCell"/>
</dbReference>
<dbReference type="AlphaFoldDB" id="A0A8H6Z2B8"/>
<dbReference type="GO" id="GO:0008270">
    <property type="term" value="F:zinc ion binding"/>
    <property type="evidence" value="ECO:0007669"/>
    <property type="project" value="UniProtKB-KW"/>
</dbReference>
<dbReference type="EMBL" id="JACAZI010000002">
    <property type="protein sequence ID" value="KAF7369644.1"/>
    <property type="molecule type" value="Genomic_DNA"/>
</dbReference>
<dbReference type="OrthoDB" id="3243659at2759"/>
<feature type="region of interest" description="Disordered" evidence="6">
    <location>
        <begin position="408"/>
        <end position="487"/>
    </location>
</feature>
<reference evidence="9" key="1">
    <citation type="submission" date="2020-05" db="EMBL/GenBank/DDBJ databases">
        <title>Mycena genomes resolve the evolution of fungal bioluminescence.</title>
        <authorList>
            <person name="Tsai I.J."/>
        </authorList>
    </citation>
    <scope>NUCLEOTIDE SEQUENCE</scope>
    <source>
        <strain evidence="9">CCC161011</strain>
    </source>
</reference>
<feature type="transmembrane region" description="Helical" evidence="7">
    <location>
        <begin position="37"/>
        <end position="58"/>
    </location>
</feature>
<evidence type="ECO:0000259" key="8">
    <source>
        <dbReference type="Pfam" id="PF05699"/>
    </source>
</evidence>
<keyword evidence="2" id="KW-0479">Metal-binding</keyword>
<keyword evidence="4" id="KW-0862">Zinc</keyword>